<dbReference type="InterPro" id="IPR004698">
    <property type="entry name" value="Zn/Fe_permease_fun/pln"/>
</dbReference>
<feature type="compositionally biased region" description="Basic residues" evidence="9">
    <location>
        <begin position="799"/>
        <end position="811"/>
    </location>
</feature>
<comment type="caution">
    <text evidence="8">Lacks conserved residue(s) required for the propagation of feature annotation.</text>
</comment>
<dbReference type="AlphaFoldDB" id="W3VRE7"/>
<feature type="region of interest" description="Disordered" evidence="9">
    <location>
        <begin position="784"/>
        <end position="811"/>
    </location>
</feature>
<dbReference type="EMBL" id="AWNI01000008">
    <property type="protein sequence ID" value="ETS63346.1"/>
    <property type="molecule type" value="Genomic_DNA"/>
</dbReference>
<dbReference type="NCBIfam" id="TIGR00820">
    <property type="entry name" value="zip"/>
    <property type="match status" value="1"/>
</dbReference>
<proteinExistence type="inferred from homology"/>
<evidence type="ECO:0000256" key="4">
    <source>
        <dbReference type="ARBA" id="ARBA00022692"/>
    </source>
</evidence>
<feature type="region of interest" description="Disordered" evidence="9">
    <location>
        <begin position="345"/>
        <end position="391"/>
    </location>
</feature>
<dbReference type="InterPro" id="IPR003689">
    <property type="entry name" value="ZIP"/>
</dbReference>
<comment type="caution">
    <text evidence="10">The sequence shown here is derived from an EMBL/GenBank/DDBJ whole genome shotgun (WGS) entry which is preliminary data.</text>
</comment>
<evidence type="ECO:0000256" key="1">
    <source>
        <dbReference type="ARBA" id="ARBA00004141"/>
    </source>
</evidence>
<feature type="transmembrane region" description="Helical" evidence="8">
    <location>
        <begin position="473"/>
        <end position="497"/>
    </location>
</feature>
<evidence type="ECO:0000256" key="9">
    <source>
        <dbReference type="SAM" id="MobiDB-lite"/>
    </source>
</evidence>
<evidence type="ECO:0000256" key="2">
    <source>
        <dbReference type="ARBA" id="ARBA00006939"/>
    </source>
</evidence>
<dbReference type="Pfam" id="PF02535">
    <property type="entry name" value="Zip"/>
    <property type="match status" value="1"/>
</dbReference>
<evidence type="ECO:0000256" key="7">
    <source>
        <dbReference type="ARBA" id="ARBA00023136"/>
    </source>
</evidence>
<feature type="transmembrane region" description="Helical" evidence="8">
    <location>
        <begin position="261"/>
        <end position="283"/>
    </location>
</feature>
<evidence type="ECO:0000313" key="10">
    <source>
        <dbReference type="EMBL" id="ETS63346.1"/>
    </source>
</evidence>
<comment type="similarity">
    <text evidence="2 8">Belongs to the ZIP transporter (TC 2.A.5) family.</text>
</comment>
<dbReference type="OrthoDB" id="448280at2759"/>
<keyword evidence="7 8" id="KW-0472">Membrane</keyword>
<name>W3VRE7_MOEAP</name>
<feature type="transmembrane region" description="Helical" evidence="8">
    <location>
        <begin position="303"/>
        <end position="323"/>
    </location>
</feature>
<comment type="subcellular location">
    <subcellularLocation>
        <location evidence="1 8">Membrane</location>
        <topology evidence="1 8">Multi-pass membrane protein</topology>
    </subcellularLocation>
</comment>
<feature type="compositionally biased region" description="Polar residues" evidence="9">
    <location>
        <begin position="703"/>
        <end position="715"/>
    </location>
</feature>
<feature type="transmembrane region" description="Helical" evidence="8">
    <location>
        <begin position="225"/>
        <end position="249"/>
    </location>
</feature>
<feature type="compositionally biased region" description="Basic and acidic residues" evidence="9">
    <location>
        <begin position="347"/>
        <end position="365"/>
    </location>
</feature>
<evidence type="ECO:0000256" key="5">
    <source>
        <dbReference type="ARBA" id="ARBA00022989"/>
    </source>
</evidence>
<gene>
    <name evidence="10" type="ORF">PaG_01627</name>
</gene>
<evidence type="ECO:0000256" key="3">
    <source>
        <dbReference type="ARBA" id="ARBA00022448"/>
    </source>
</evidence>
<evidence type="ECO:0000313" key="11">
    <source>
        <dbReference type="Proteomes" id="UP000019462"/>
    </source>
</evidence>
<accession>W3VRE7</accession>
<keyword evidence="4 8" id="KW-0812">Transmembrane</keyword>
<evidence type="ECO:0000256" key="6">
    <source>
        <dbReference type="ARBA" id="ARBA00023065"/>
    </source>
</evidence>
<feature type="transmembrane region" description="Helical" evidence="8">
    <location>
        <begin position="517"/>
        <end position="538"/>
    </location>
</feature>
<sequence>MTLTAITADTDRVRNLHSYFFDSGLPASAAAPPLSLLIASEPSLSSWHASVTVSQSHAVECCWFEGAIQRSYRQGMRFPLWAGGAFDDGRMLVHPTRTVSAPSHRPSFLSLPIASNYSAAAAAAFADFTACGPTTHHRADGLVASAGFGAHLTGRSPSRLLSYLSNAVSHGTLASTHPFVFNRRRLSPNPTDPSLLHPPSTSRLFKMADEQPKCSGPGDNFTGSIGLRVGAIFILWVSSTVVTLFPILTRRVPRLHIHREVFDFAKYFGSGVIIATAFIHLLAPGVEELSSPCLNDHFQNYPFAFAFAMIALFAVFVVELFAYRLGSKWANKLAYNPHMGGHHHALEHHGGLDHDHAHEHHDHNHGQFAPAAKNAPSEDLEGSAAEVSRSSPAAEAKSIDDASSAVALSSQASEIVGVLILEFGVIFHSVIIGVTLGTTTDFTVLFIVIIFHQMFEGLGLGSRLAFLPLKMTSWIPVIGGLAYGLVTPIGLAIGLGIRNTYNGDSATANYVTGIFDSVSAGILLYTGTVELLAHEFIFNERIRTASLTKLSVSIIEMMAGAGLMALLGRWAEDSESDEEVDAASLGAGSALRKHSKLRTDEQTPELCRHASPCALNLALPLPHFQQAVRYKASSAPAILNLPHAQPIIVLSIVNAVSNMAFFTGGSRFHTVKRSGSPASDDDGKSKLLPMLDEIDELDESNTGDEGNTVDESNTVVEDIKPVKPEVGPSSPAAGERKTPRYTTEGEQQAIMAMATAGKKPGEIAKIFGLRSNTVSKLITRKQKQALGAMNLEQYTKTSPTRKSKSPRAKKH</sequence>
<evidence type="ECO:0000256" key="8">
    <source>
        <dbReference type="RuleBase" id="RU362088"/>
    </source>
</evidence>
<organism evidence="10 11">
    <name type="scientific">Moesziomyces aphidis</name>
    <name type="common">Pseudozyma aphidis</name>
    <dbReference type="NCBI Taxonomy" id="84754"/>
    <lineage>
        <taxon>Eukaryota</taxon>
        <taxon>Fungi</taxon>
        <taxon>Dikarya</taxon>
        <taxon>Basidiomycota</taxon>
        <taxon>Ustilaginomycotina</taxon>
        <taxon>Ustilaginomycetes</taxon>
        <taxon>Ustilaginales</taxon>
        <taxon>Ustilaginaceae</taxon>
        <taxon>Moesziomyces</taxon>
    </lineage>
</organism>
<reference evidence="10 11" key="1">
    <citation type="journal article" date="2014" name="Genome Announc.">
        <title>Genome sequence of the basidiomycetous fungus Pseudozyma aphidis DSM70725, an efficient producer of biosurfactant mannosylerythritol lipids.</title>
        <authorList>
            <person name="Lorenz S."/>
            <person name="Guenther M."/>
            <person name="Grumaz C."/>
            <person name="Rupp S."/>
            <person name="Zibek S."/>
            <person name="Sohn K."/>
        </authorList>
    </citation>
    <scope>NUCLEOTIDE SEQUENCE [LARGE SCALE GENOMIC DNA]</scope>
    <source>
        <strain evidence="11">ATCC 32657 / CBS 517.83 / DSM 70725 / JCM 10318 / NBRC 10182 / NRRL Y-7954 / St-0401</strain>
    </source>
</reference>
<feature type="region of interest" description="Disordered" evidence="9">
    <location>
        <begin position="697"/>
        <end position="744"/>
    </location>
</feature>
<keyword evidence="11" id="KW-1185">Reference proteome</keyword>
<dbReference type="GO" id="GO:0005886">
    <property type="term" value="C:plasma membrane"/>
    <property type="evidence" value="ECO:0007669"/>
    <property type="project" value="TreeGrafter"/>
</dbReference>
<keyword evidence="6 8" id="KW-0406">Ion transport</keyword>
<dbReference type="PANTHER" id="PTHR11040:SF32">
    <property type="entry name" value="ZINC-REGULATED TRANSPORTER 1"/>
    <property type="match status" value="1"/>
</dbReference>
<dbReference type="HOGENOM" id="CLU_347850_0_0_1"/>
<dbReference type="Proteomes" id="UP000019462">
    <property type="component" value="Unassembled WGS sequence"/>
</dbReference>
<dbReference type="PANTHER" id="PTHR11040">
    <property type="entry name" value="ZINC/IRON TRANSPORTER"/>
    <property type="match status" value="1"/>
</dbReference>
<protein>
    <submittedName>
        <fullName evidence="10">Uncharacterized protein</fullName>
    </submittedName>
</protein>
<keyword evidence="5 8" id="KW-1133">Transmembrane helix</keyword>
<keyword evidence="3 8" id="KW-0813">Transport</keyword>
<dbReference type="GO" id="GO:0005385">
    <property type="term" value="F:zinc ion transmembrane transporter activity"/>
    <property type="evidence" value="ECO:0007669"/>
    <property type="project" value="InterPro"/>
</dbReference>